<feature type="region of interest" description="Disordered" evidence="3">
    <location>
        <begin position="1"/>
        <end position="30"/>
    </location>
</feature>
<dbReference type="PANTHER" id="PTHR16127:SF13">
    <property type="entry name" value="GH01188P"/>
    <property type="match status" value="1"/>
</dbReference>
<evidence type="ECO:0000313" key="5">
    <source>
        <dbReference type="Proteomes" id="UP000815325"/>
    </source>
</evidence>
<organism evidence="4 5">
    <name type="scientific">Dunaliella salina</name>
    <name type="common">Green alga</name>
    <name type="synonym">Protococcus salinus</name>
    <dbReference type="NCBI Taxonomy" id="3046"/>
    <lineage>
        <taxon>Eukaryota</taxon>
        <taxon>Viridiplantae</taxon>
        <taxon>Chlorophyta</taxon>
        <taxon>core chlorophytes</taxon>
        <taxon>Chlorophyceae</taxon>
        <taxon>CS clade</taxon>
        <taxon>Chlamydomonadales</taxon>
        <taxon>Dunaliellaceae</taxon>
        <taxon>Dunaliella</taxon>
    </lineage>
</organism>
<feature type="region of interest" description="Disordered" evidence="3">
    <location>
        <begin position="43"/>
        <end position="62"/>
    </location>
</feature>
<evidence type="ECO:0000256" key="2">
    <source>
        <dbReference type="SAM" id="Coils"/>
    </source>
</evidence>
<comment type="caution">
    <text evidence="4">The sequence shown here is derived from an EMBL/GenBank/DDBJ whole genome shotgun (WGS) entry which is preliminary data.</text>
</comment>
<keyword evidence="5" id="KW-1185">Reference proteome</keyword>
<feature type="compositionally biased region" description="Basic and acidic residues" evidence="3">
    <location>
        <begin position="52"/>
        <end position="62"/>
    </location>
</feature>
<dbReference type="EMBL" id="MU070440">
    <property type="protein sequence ID" value="KAF5827719.1"/>
    <property type="molecule type" value="Genomic_DNA"/>
</dbReference>
<dbReference type="Pfam" id="PF09728">
    <property type="entry name" value="Taxilin"/>
    <property type="match status" value="1"/>
</dbReference>
<evidence type="ECO:0000256" key="1">
    <source>
        <dbReference type="ARBA" id="ARBA00009550"/>
    </source>
</evidence>
<evidence type="ECO:0000313" key="4">
    <source>
        <dbReference type="EMBL" id="KAF5827719.1"/>
    </source>
</evidence>
<comment type="similarity">
    <text evidence="1">Belongs to the taxilin family.</text>
</comment>
<accession>A0ABQ7FZE6</accession>
<keyword evidence="2" id="KW-0175">Coiled coil</keyword>
<proteinExistence type="inferred from homology"/>
<protein>
    <submittedName>
        <fullName evidence="4">Myosin-like coiled-coil protein-domain-containing protein</fullName>
    </submittedName>
</protein>
<reference evidence="4" key="1">
    <citation type="submission" date="2017-08" db="EMBL/GenBank/DDBJ databases">
        <authorList>
            <person name="Polle J.E."/>
            <person name="Barry K."/>
            <person name="Cushman J."/>
            <person name="Schmutz J."/>
            <person name="Tran D."/>
            <person name="Hathwaick L.T."/>
            <person name="Yim W.C."/>
            <person name="Jenkins J."/>
            <person name="Mckie-Krisberg Z.M."/>
            <person name="Prochnik S."/>
            <person name="Lindquist E."/>
            <person name="Dockter R.B."/>
            <person name="Adam C."/>
            <person name="Molina H."/>
            <person name="Bunkerborg J."/>
            <person name="Jin E."/>
            <person name="Buchheim M."/>
            <person name="Magnuson J."/>
        </authorList>
    </citation>
    <scope>NUCLEOTIDE SEQUENCE</scope>
    <source>
        <strain evidence="4">CCAP 19/18</strain>
    </source>
</reference>
<feature type="coiled-coil region" evidence="2">
    <location>
        <begin position="125"/>
        <end position="202"/>
    </location>
</feature>
<sequence length="229" mass="26276">MGSPEAAQQQTEVHGGQQQGQQQGTVQQPEFLAIVHNKITELEHTLGSSGNRAEKESAKNRKRALKEVERFLENRAHTPDDKVNFLQTKCTQMITDLHRVEKGFHEAQSKLDAMTREKDKVQFELKKTNAVRDKLEELCRQLQRDNRETLETARRLREEDAAQRQALQVKFSGTVSEVNARMEEQHADRERQQKVNEDLQAKLLELMGSMDSYNKLAPTTGLQVHKLPP</sequence>
<evidence type="ECO:0000256" key="3">
    <source>
        <dbReference type="SAM" id="MobiDB-lite"/>
    </source>
</evidence>
<name>A0ABQ7FZE6_DUNSA</name>
<feature type="compositionally biased region" description="Low complexity" evidence="3">
    <location>
        <begin position="8"/>
        <end position="28"/>
    </location>
</feature>
<dbReference type="InterPro" id="IPR026183">
    <property type="entry name" value="Taxilin_fam"/>
</dbReference>
<dbReference type="PANTHER" id="PTHR16127">
    <property type="entry name" value="TAXILIN"/>
    <property type="match status" value="1"/>
</dbReference>
<dbReference type="Proteomes" id="UP000815325">
    <property type="component" value="Unassembled WGS sequence"/>
</dbReference>
<gene>
    <name evidence="4" type="ORF">DUNSADRAFT_173</name>
</gene>